<evidence type="ECO:0000313" key="3">
    <source>
        <dbReference type="EMBL" id="MBW8483271.1"/>
    </source>
</evidence>
<evidence type="ECO:0000256" key="1">
    <source>
        <dbReference type="SAM" id="MobiDB-lite"/>
    </source>
</evidence>
<feature type="transmembrane region" description="Helical" evidence="2">
    <location>
        <begin position="249"/>
        <end position="275"/>
    </location>
</feature>
<feature type="transmembrane region" description="Helical" evidence="2">
    <location>
        <begin position="20"/>
        <end position="42"/>
    </location>
</feature>
<feature type="region of interest" description="Disordered" evidence="1">
    <location>
        <begin position="382"/>
        <end position="403"/>
    </location>
</feature>
<dbReference type="Proteomes" id="UP000774570">
    <property type="component" value="Unassembled WGS sequence"/>
</dbReference>
<comment type="caution">
    <text evidence="3">The sequence shown here is derived from an EMBL/GenBank/DDBJ whole genome shotgun (WGS) entry which is preliminary data.</text>
</comment>
<feature type="transmembrane region" description="Helical" evidence="2">
    <location>
        <begin position="155"/>
        <end position="175"/>
    </location>
</feature>
<dbReference type="EMBL" id="JAIBOA010000007">
    <property type="protein sequence ID" value="MBW8483271.1"/>
    <property type="molecule type" value="Genomic_DNA"/>
</dbReference>
<keyword evidence="2" id="KW-1133">Transmembrane helix</keyword>
<dbReference type="PANTHER" id="PTHR36844:SF1">
    <property type="entry name" value="PROTEASE PRSW"/>
    <property type="match status" value="1"/>
</dbReference>
<keyword evidence="3" id="KW-0645">Protease</keyword>
<dbReference type="Pfam" id="PF13367">
    <property type="entry name" value="PrsW-protease"/>
    <property type="match status" value="1"/>
</dbReference>
<keyword evidence="3" id="KW-0482">Metalloprotease</keyword>
<evidence type="ECO:0000313" key="4">
    <source>
        <dbReference type="Proteomes" id="UP000774570"/>
    </source>
</evidence>
<dbReference type="RefSeq" id="WP_220166378.1">
    <property type="nucleotide sequence ID" value="NZ_JAIBOA010000007.1"/>
</dbReference>
<dbReference type="PANTHER" id="PTHR36844">
    <property type="entry name" value="PROTEASE PRSW"/>
    <property type="match status" value="1"/>
</dbReference>
<protein>
    <submittedName>
        <fullName evidence="3">PrsW family intramembrane metalloprotease</fullName>
    </submittedName>
</protein>
<feature type="transmembrane region" description="Helical" evidence="2">
    <location>
        <begin position="81"/>
        <end position="106"/>
    </location>
</feature>
<keyword evidence="3" id="KW-0378">Hydrolase</keyword>
<dbReference type="InterPro" id="IPR026898">
    <property type="entry name" value="PrsW"/>
</dbReference>
<organism evidence="3 4">
    <name type="scientific">Actinomadura parmotrematis</name>
    <dbReference type="NCBI Taxonomy" id="2864039"/>
    <lineage>
        <taxon>Bacteria</taxon>
        <taxon>Bacillati</taxon>
        <taxon>Actinomycetota</taxon>
        <taxon>Actinomycetes</taxon>
        <taxon>Streptosporangiales</taxon>
        <taxon>Thermomonosporaceae</taxon>
        <taxon>Actinomadura</taxon>
    </lineage>
</organism>
<feature type="transmembrane region" description="Helical" evidence="2">
    <location>
        <begin position="195"/>
        <end position="214"/>
    </location>
</feature>
<proteinExistence type="predicted"/>
<gene>
    <name evidence="3" type="ORF">K1Y72_12880</name>
</gene>
<evidence type="ECO:0000256" key="2">
    <source>
        <dbReference type="SAM" id="Phobius"/>
    </source>
</evidence>
<name>A0ABS7FSD8_9ACTN</name>
<keyword evidence="2" id="KW-0472">Membrane</keyword>
<feature type="transmembrane region" description="Helical" evidence="2">
    <location>
        <begin position="226"/>
        <end position="243"/>
    </location>
</feature>
<feature type="compositionally biased region" description="Pro residues" evidence="1">
    <location>
        <begin position="382"/>
        <end position="391"/>
    </location>
</feature>
<keyword evidence="2" id="KW-0812">Transmembrane</keyword>
<feature type="transmembrane region" description="Helical" evidence="2">
    <location>
        <begin position="48"/>
        <end position="69"/>
    </location>
</feature>
<dbReference type="GO" id="GO:0008237">
    <property type="term" value="F:metallopeptidase activity"/>
    <property type="evidence" value="ECO:0007669"/>
    <property type="project" value="UniProtKB-KW"/>
</dbReference>
<accession>A0ABS7FSD8</accession>
<sequence length="403" mass="43122">MALVDPQAVLDGRTPGRPPVALIAGVLVSSLCIVLALALDALSGGAGFWVGAILAILPIPMLVALVLAVDRMEPEPPRVLVFSFLWGAGVAVLVALVLNTLGLLYVTVPIFGETKGHFVSATFGAPVIEESLKGAVLFGLLWWRRNEIDGFADGVVYACMVGLGFAMMENITYYMRAFEEGGAQQLQAVFILRGLVAPFSHPLFTSMTGLGVAYAATHRRGGPGQLLAPLAGLLGAMLLHGLWNGSTAIGGGAGLIVVYLADFVLLCALITIILVERRGTVRRIERYLPMYAGTGLVTPQDVAMLRSLASRRAARRWARSVGGKPAARAMEDYQLAATELSLLHKRVERDNAEPHWFAARRDALLNLMALARQAFLRVPPRPASVPPPWAPQGPSGFLHPPHH</sequence>
<reference evidence="3 4" key="1">
    <citation type="submission" date="2021-07" db="EMBL/GenBank/DDBJ databases">
        <title>Actinomadura sp. PM05-2 isolated from lichen.</title>
        <authorList>
            <person name="Somphong A."/>
            <person name="Phongsopitanun W."/>
            <person name="Tanasupawat S."/>
            <person name="Peongsungnone V."/>
        </authorList>
    </citation>
    <scope>NUCLEOTIDE SEQUENCE [LARGE SCALE GENOMIC DNA]</scope>
    <source>
        <strain evidence="3 4">PM05-2</strain>
    </source>
</reference>
<keyword evidence="4" id="KW-1185">Reference proteome</keyword>